<dbReference type="PANTHER" id="PTHR42973">
    <property type="entry name" value="BINDING OXIDOREDUCTASE, PUTATIVE (AFU_ORTHOLOGUE AFUA_1G17690)-RELATED"/>
    <property type="match status" value="1"/>
</dbReference>
<dbReference type="PROSITE" id="PS51387">
    <property type="entry name" value="FAD_PCMH"/>
    <property type="match status" value="1"/>
</dbReference>
<dbReference type="InterPro" id="IPR050416">
    <property type="entry name" value="FAD-linked_Oxidoreductase"/>
</dbReference>
<proteinExistence type="inferred from homology"/>
<reference evidence="9" key="1">
    <citation type="journal article" date="2017" name="Genome Biol.">
        <title>Comparative genomics reveals high biological diversity and specific adaptations in the industrially and medically important fungal genus Aspergillus.</title>
        <authorList>
            <person name="de Vries R.P."/>
            <person name="Riley R."/>
            <person name="Wiebenga A."/>
            <person name="Aguilar-Osorio G."/>
            <person name="Amillis S."/>
            <person name="Uchima C.A."/>
            <person name="Anderluh G."/>
            <person name="Asadollahi M."/>
            <person name="Askin M."/>
            <person name="Barry K."/>
            <person name="Battaglia E."/>
            <person name="Bayram O."/>
            <person name="Benocci T."/>
            <person name="Braus-Stromeyer S.A."/>
            <person name="Caldana C."/>
            <person name="Canovas D."/>
            <person name="Cerqueira G.C."/>
            <person name="Chen F."/>
            <person name="Chen W."/>
            <person name="Choi C."/>
            <person name="Clum A."/>
            <person name="Dos Santos R.A."/>
            <person name="Damasio A.R."/>
            <person name="Diallinas G."/>
            <person name="Emri T."/>
            <person name="Fekete E."/>
            <person name="Flipphi M."/>
            <person name="Freyberg S."/>
            <person name="Gallo A."/>
            <person name="Gournas C."/>
            <person name="Habgood R."/>
            <person name="Hainaut M."/>
            <person name="Harispe M.L."/>
            <person name="Henrissat B."/>
            <person name="Hilden K.S."/>
            <person name="Hope R."/>
            <person name="Hossain A."/>
            <person name="Karabika E."/>
            <person name="Karaffa L."/>
            <person name="Karanyi Z."/>
            <person name="Krasevec N."/>
            <person name="Kuo A."/>
            <person name="Kusch H."/>
            <person name="LaButti K."/>
            <person name="Lagendijk E.L."/>
            <person name="Lapidus A."/>
            <person name="Levasseur A."/>
            <person name="Lindquist E."/>
            <person name="Lipzen A."/>
            <person name="Logrieco A.F."/>
            <person name="MacCabe A."/>
            <person name="Maekelae M.R."/>
            <person name="Malavazi I."/>
            <person name="Melin P."/>
            <person name="Meyer V."/>
            <person name="Mielnichuk N."/>
            <person name="Miskei M."/>
            <person name="Molnar A.P."/>
            <person name="Mule G."/>
            <person name="Ngan C.Y."/>
            <person name="Orejas M."/>
            <person name="Orosz E."/>
            <person name="Ouedraogo J.P."/>
            <person name="Overkamp K.M."/>
            <person name="Park H.-S."/>
            <person name="Perrone G."/>
            <person name="Piumi F."/>
            <person name="Punt P.J."/>
            <person name="Ram A.F."/>
            <person name="Ramon A."/>
            <person name="Rauscher S."/>
            <person name="Record E."/>
            <person name="Riano-Pachon D.M."/>
            <person name="Robert V."/>
            <person name="Roehrig J."/>
            <person name="Ruller R."/>
            <person name="Salamov A."/>
            <person name="Salih N.S."/>
            <person name="Samson R.A."/>
            <person name="Sandor E."/>
            <person name="Sanguinetti M."/>
            <person name="Schuetze T."/>
            <person name="Sepcic K."/>
            <person name="Shelest E."/>
            <person name="Sherlock G."/>
            <person name="Sophianopoulou V."/>
            <person name="Squina F.M."/>
            <person name="Sun H."/>
            <person name="Susca A."/>
            <person name="Todd R.B."/>
            <person name="Tsang A."/>
            <person name="Unkles S.E."/>
            <person name="van de Wiele N."/>
            <person name="van Rossen-Uffink D."/>
            <person name="Oliveira J.V."/>
            <person name="Vesth T.C."/>
            <person name="Visser J."/>
            <person name="Yu J.-H."/>
            <person name="Zhou M."/>
            <person name="Andersen M.R."/>
            <person name="Archer D.B."/>
            <person name="Baker S.E."/>
            <person name="Benoit I."/>
            <person name="Brakhage A.A."/>
            <person name="Braus G.H."/>
            <person name="Fischer R."/>
            <person name="Frisvad J.C."/>
            <person name="Goldman G.H."/>
            <person name="Houbraken J."/>
            <person name="Oakley B."/>
            <person name="Pocsi I."/>
            <person name="Scazzocchio C."/>
            <person name="Seiboth B."/>
            <person name="vanKuyk P.A."/>
            <person name="Wortman J."/>
            <person name="Dyer P.S."/>
            <person name="Grigoriev I.V."/>
        </authorList>
    </citation>
    <scope>NUCLEOTIDE SEQUENCE [LARGE SCALE GENOMIC DNA]</scope>
    <source>
        <strain evidence="9">CBS 101740 / IMI 381727 / IBT 21946</strain>
    </source>
</reference>
<dbReference type="InterPro" id="IPR006094">
    <property type="entry name" value="Oxid_FAD_bind_N"/>
</dbReference>
<keyword evidence="9" id="KW-1185">Reference proteome</keyword>
<evidence type="ECO:0000256" key="6">
    <source>
        <dbReference type="SAM" id="MobiDB-lite"/>
    </source>
</evidence>
<dbReference type="SUPFAM" id="SSF56176">
    <property type="entry name" value="FAD-binding/transporter-associated domain-like"/>
    <property type="match status" value="1"/>
</dbReference>
<organism evidence="8 9">
    <name type="scientific">Aspergillus brasiliensis (strain CBS 101740 / IMI 381727 / IBT 21946)</name>
    <dbReference type="NCBI Taxonomy" id="767769"/>
    <lineage>
        <taxon>Eukaryota</taxon>
        <taxon>Fungi</taxon>
        <taxon>Dikarya</taxon>
        <taxon>Ascomycota</taxon>
        <taxon>Pezizomycotina</taxon>
        <taxon>Eurotiomycetes</taxon>
        <taxon>Eurotiomycetidae</taxon>
        <taxon>Eurotiales</taxon>
        <taxon>Aspergillaceae</taxon>
        <taxon>Aspergillus</taxon>
        <taxon>Aspergillus subgen. Circumdati</taxon>
    </lineage>
</organism>
<dbReference type="Gene3D" id="3.40.462.20">
    <property type="match status" value="1"/>
</dbReference>
<dbReference type="Pfam" id="PF01565">
    <property type="entry name" value="FAD_binding_4"/>
    <property type="match status" value="1"/>
</dbReference>
<dbReference type="OrthoDB" id="1933717at2759"/>
<dbReference type="InterPro" id="IPR036318">
    <property type="entry name" value="FAD-bd_PCMH-like_sf"/>
</dbReference>
<dbReference type="GeneID" id="93580311"/>
<name>A0A1L9UAC0_ASPBC</name>
<evidence type="ECO:0000313" key="8">
    <source>
        <dbReference type="EMBL" id="OJJ68588.1"/>
    </source>
</evidence>
<dbReference type="PANTHER" id="PTHR42973:SF39">
    <property type="entry name" value="FAD-BINDING PCMH-TYPE DOMAIN-CONTAINING PROTEIN"/>
    <property type="match status" value="1"/>
</dbReference>
<dbReference type="AlphaFoldDB" id="A0A1L9UAC0"/>
<keyword evidence="4" id="KW-0274">FAD</keyword>
<evidence type="ECO:0000256" key="1">
    <source>
        <dbReference type="ARBA" id="ARBA00001974"/>
    </source>
</evidence>
<dbReference type="EMBL" id="KV878690">
    <property type="protein sequence ID" value="OJJ68588.1"/>
    <property type="molecule type" value="Genomic_DNA"/>
</dbReference>
<feature type="region of interest" description="Disordered" evidence="6">
    <location>
        <begin position="1"/>
        <end position="20"/>
    </location>
</feature>
<comment type="similarity">
    <text evidence="2">Belongs to the oxygen-dependent FAD-linked oxidoreductase family.</text>
</comment>
<dbReference type="RefSeq" id="XP_067475837.1">
    <property type="nucleotide sequence ID" value="XM_067627823.1"/>
</dbReference>
<dbReference type="Pfam" id="PF00106">
    <property type="entry name" value="adh_short"/>
    <property type="match status" value="1"/>
</dbReference>
<protein>
    <recommendedName>
        <fullName evidence="7">FAD-binding PCMH-type domain-containing protein</fullName>
    </recommendedName>
</protein>
<keyword evidence="5" id="KW-0560">Oxidoreductase</keyword>
<sequence length="763" mass="82951">MPYPSSRPDAGLTFTPTRRHDTYPAIDPKKRDCRGKFVLITGAGKGMGRSVAHSYAQAGASGIAVTARNQSEADTVCDEVIALAQQTGHPQPQVLPLQVDLCDRYSVQNAASVIQKQWGRLDTVINNAAYLDPFVPLADSDESGWWRTWEVNVLGLYRITKALLPLLLQQENDGDRTIVNVSSVGALALTPGASAYQVSKLAVMRLTEYLMVDYFDQGLLSYSVHPASVATDLASRMPASVVKAVCVDTPELAGDTIVWLTSERREWLAGRTVFSCTMGGIQFTQYLLALTLVISAASSAAAPARRSAASGWPSQVAASVHDPSWPEFIEETERWSTYPSPTFDSVFIPTSPEELSIGLQYLSSTNKTWLAKSGGHGYSATLQIIQNATMINMQNFNYSTMQPDLTVKVGSGATFQDMTVPVANAGREITIGSCPCVGATGAMLGGGVGRLQGKHGLTSDAVRAVRMVLYNGTIVEASEEVNPDLFWGIRGAGQNFGIVFETTYQTFNQSNGGIQYNADMTFTGEHLDSVIDAINSLYPLDPSLALPSVAINLVYAGSESEGKKFTAKFSNFSTTLQESMIPWVDLAYKSAGGAVAAKCTKGLSHNMHDSVTESVNKTVFHQLFDSYGSFIAAHPALVNSTVLLEIFGQQGIDALPQNYSAFPHRGRLNTLIAIEMAYIDNSVASIADDWARGWRDTLSSPEVAGYDRMVQYQNYAHGDEPLSALYGYEQWRHERLTRLKRTYDPMGQFSGYHAVPETLDGWN</sequence>
<dbReference type="STRING" id="767769.A0A1L9UAC0"/>
<evidence type="ECO:0000259" key="7">
    <source>
        <dbReference type="PROSITE" id="PS51387"/>
    </source>
</evidence>
<evidence type="ECO:0000256" key="3">
    <source>
        <dbReference type="ARBA" id="ARBA00022630"/>
    </source>
</evidence>
<evidence type="ECO:0000256" key="4">
    <source>
        <dbReference type="ARBA" id="ARBA00022827"/>
    </source>
</evidence>
<evidence type="ECO:0000313" key="9">
    <source>
        <dbReference type="Proteomes" id="UP000184499"/>
    </source>
</evidence>
<dbReference type="OMA" id="WPREIAS"/>
<gene>
    <name evidence="8" type="ORF">ASPBRDRAFT_57943</name>
</gene>
<comment type="cofactor">
    <cofactor evidence="1">
        <name>FAD</name>
        <dbReference type="ChEBI" id="CHEBI:57692"/>
    </cofactor>
</comment>
<keyword evidence="3" id="KW-0285">Flavoprotein</keyword>
<dbReference type="Gene3D" id="3.30.465.10">
    <property type="match status" value="1"/>
</dbReference>
<accession>A0A1L9UAC0</accession>
<dbReference type="PRINTS" id="PR00081">
    <property type="entry name" value="GDHRDH"/>
</dbReference>
<dbReference type="Gene3D" id="3.40.50.720">
    <property type="entry name" value="NAD(P)-binding Rossmann-like Domain"/>
    <property type="match status" value="1"/>
</dbReference>
<dbReference type="InterPro" id="IPR036291">
    <property type="entry name" value="NAD(P)-bd_dom_sf"/>
</dbReference>
<dbReference type="InterPro" id="IPR016169">
    <property type="entry name" value="FAD-bd_PCMH_sub2"/>
</dbReference>
<evidence type="ECO:0000256" key="5">
    <source>
        <dbReference type="ARBA" id="ARBA00023002"/>
    </source>
</evidence>
<dbReference type="VEuPathDB" id="FungiDB:ASPBRDRAFT_57943"/>
<dbReference type="GO" id="GO:0071949">
    <property type="term" value="F:FAD binding"/>
    <property type="evidence" value="ECO:0007669"/>
    <property type="project" value="InterPro"/>
</dbReference>
<dbReference type="Proteomes" id="UP000184499">
    <property type="component" value="Unassembled WGS sequence"/>
</dbReference>
<dbReference type="InterPro" id="IPR002347">
    <property type="entry name" value="SDR_fam"/>
</dbReference>
<dbReference type="GO" id="GO:0016491">
    <property type="term" value="F:oxidoreductase activity"/>
    <property type="evidence" value="ECO:0007669"/>
    <property type="project" value="UniProtKB-KW"/>
</dbReference>
<dbReference type="InterPro" id="IPR016166">
    <property type="entry name" value="FAD-bd_PCMH"/>
</dbReference>
<dbReference type="SUPFAM" id="SSF51735">
    <property type="entry name" value="NAD(P)-binding Rossmann-fold domains"/>
    <property type="match status" value="1"/>
</dbReference>
<feature type="domain" description="FAD-binding PCMH-type" evidence="7">
    <location>
        <begin position="338"/>
        <end position="509"/>
    </location>
</feature>
<evidence type="ECO:0000256" key="2">
    <source>
        <dbReference type="ARBA" id="ARBA00005466"/>
    </source>
</evidence>
<dbReference type="CDD" id="cd05233">
    <property type="entry name" value="SDR_c"/>
    <property type="match status" value="1"/>
</dbReference>